<gene>
    <name evidence="1" type="ORF">OPT61_g1686</name>
</gene>
<keyword evidence="2" id="KW-1185">Reference proteome</keyword>
<proteinExistence type="predicted"/>
<accession>A0ACC2IPF6</accession>
<comment type="caution">
    <text evidence="1">The sequence shown here is derived from an EMBL/GenBank/DDBJ whole genome shotgun (WGS) entry which is preliminary data.</text>
</comment>
<organism evidence="1 2">
    <name type="scientific">Boeremia exigua</name>
    <dbReference type="NCBI Taxonomy" id="749465"/>
    <lineage>
        <taxon>Eukaryota</taxon>
        <taxon>Fungi</taxon>
        <taxon>Dikarya</taxon>
        <taxon>Ascomycota</taxon>
        <taxon>Pezizomycotina</taxon>
        <taxon>Dothideomycetes</taxon>
        <taxon>Pleosporomycetidae</taxon>
        <taxon>Pleosporales</taxon>
        <taxon>Pleosporineae</taxon>
        <taxon>Didymellaceae</taxon>
        <taxon>Boeremia</taxon>
    </lineage>
</organism>
<sequence length="672" mass="73733">MASFFAQLLTALFGLFVISVAGISVACNITMSASFDLLFRATLGLLSQLISTCLDCMHHNYLIPHWVSYTVALTIVTHLLSPQLFGTLCIAAAVALQSLVQTFEALLNHRREHSERIATLQNRISDLEADAVLQEDFKKMLDDMTQERESDFRRYVERVDCFKTANKSLQKDLENVTQEKNSLLDSYGATQRRRLEESHKLELDRLRTQCEDQVAELEAIQSNVAFLRTQHDHDSAFASEASRQHQVTTSQLNDDMEVLRARNSALVEQTQQLSTVVCELEPHKATLDAVKRAIQRLSESSDTWTRLAVTVFVHGLAEQGVDLMELDIDPKQYDTYLAWTNVLVAGEMPATEPVSGLSARGTLFPLSNNFVARGSGSGSGGSSPRQGSFPAQTLDVPQEATQMVLSDLSNSTSDSTQLLASSNAVSTALCATQLDGSSDAEAQPSSRALRPSEKKGTDIFDASYASSFSSSGGSFDDNDATLVDFLDSAPDADDKVETTPKHAEKPLDPDEFFMLDAERATLSKTKKSNAAPCEFEEKHTSSGEFAGTGAPAQEQEYVETRPPFTFDVEMSPPEMSSPEIQTHYPPLLPARPSTNGPFSAFASRETQSTEPVDRNDFFRLAAEQTSSFAANAGTQRVGGFAPRDAGAYRSFAQYDDDGEDASPDDFFKLDRE</sequence>
<dbReference type="EMBL" id="JAPHNI010000069">
    <property type="protein sequence ID" value="KAJ8117038.1"/>
    <property type="molecule type" value="Genomic_DNA"/>
</dbReference>
<protein>
    <submittedName>
        <fullName evidence="1">Uncharacterized protein</fullName>
    </submittedName>
</protein>
<dbReference type="Proteomes" id="UP001153331">
    <property type="component" value="Unassembled WGS sequence"/>
</dbReference>
<name>A0ACC2IPF6_9PLEO</name>
<evidence type="ECO:0000313" key="2">
    <source>
        <dbReference type="Proteomes" id="UP001153331"/>
    </source>
</evidence>
<reference evidence="1" key="1">
    <citation type="submission" date="2022-11" db="EMBL/GenBank/DDBJ databases">
        <title>Genome Sequence of Boeremia exigua.</title>
        <authorList>
            <person name="Buettner E."/>
        </authorList>
    </citation>
    <scope>NUCLEOTIDE SEQUENCE</scope>
    <source>
        <strain evidence="1">CU02</strain>
    </source>
</reference>
<evidence type="ECO:0000313" key="1">
    <source>
        <dbReference type="EMBL" id="KAJ8117038.1"/>
    </source>
</evidence>